<sequence length="301" mass="33379">MTVSSHIDNYNNTTFWASPDRNYRTSIRLHLQHFLYQNTIGYLLEPTIEKAVTAAQQPVKIADIGCSNGIWLTELYTELSKKNITAQLDGFDINPINFPAPANLPPSVSLHQLDIYTNPLPAHLLGTYDVVHIRAFASTVSGSDLLTSTLSVASSLLKPGGYLQWEENRGDLWVAEAPSPKVSTAACDSVLNVLMSGLKAKGISYAWIDELDTHAKQFGFQNVRLLPFNYRKQDYKAWTDAYLMVFEDVIPLFPTKAEAPNAPLSRETWLEMLGAAVKETEQGVAVHLSRIVTTVGQKPLS</sequence>
<dbReference type="InterPro" id="IPR029063">
    <property type="entry name" value="SAM-dependent_MTases_sf"/>
</dbReference>
<reference evidence="1 2" key="1">
    <citation type="submission" date="2016-09" db="EMBL/GenBank/DDBJ databases">
        <title>Aspergillus awamori IFM 58123T.</title>
        <authorList>
            <person name="Kusuya Y."/>
            <person name="Shimizu M."/>
            <person name="Takahashi H."/>
            <person name="Yaguchi T."/>
        </authorList>
    </citation>
    <scope>NUCLEOTIDE SEQUENCE [LARGE SCALE GENOMIC DNA]</scope>
    <source>
        <strain evidence="1 2">IFM 58123</strain>
    </source>
</reference>
<dbReference type="Proteomes" id="UP000286921">
    <property type="component" value="Unassembled WGS sequence"/>
</dbReference>
<dbReference type="SUPFAM" id="SSF53335">
    <property type="entry name" value="S-adenosyl-L-methionine-dependent methyltransferases"/>
    <property type="match status" value="1"/>
</dbReference>
<evidence type="ECO:0008006" key="3">
    <source>
        <dbReference type="Google" id="ProtNLM"/>
    </source>
</evidence>
<dbReference type="CDD" id="cd02440">
    <property type="entry name" value="AdoMet_MTases"/>
    <property type="match status" value="1"/>
</dbReference>
<gene>
    <name evidence="1" type="ORF">AAWM_07892</name>
</gene>
<name>A0A401L110_ASPAW</name>
<organism evidence="1 2">
    <name type="scientific">Aspergillus awamori</name>
    <name type="common">Black koji mold</name>
    <dbReference type="NCBI Taxonomy" id="105351"/>
    <lineage>
        <taxon>Eukaryota</taxon>
        <taxon>Fungi</taxon>
        <taxon>Dikarya</taxon>
        <taxon>Ascomycota</taxon>
        <taxon>Pezizomycotina</taxon>
        <taxon>Eurotiomycetes</taxon>
        <taxon>Eurotiomycetidae</taxon>
        <taxon>Eurotiales</taxon>
        <taxon>Aspergillaceae</taxon>
        <taxon>Aspergillus</taxon>
    </lineage>
</organism>
<dbReference type="EMBL" id="BDHI01000021">
    <property type="protein sequence ID" value="GCB25007.1"/>
    <property type="molecule type" value="Genomic_DNA"/>
</dbReference>
<keyword evidence="2" id="KW-1185">Reference proteome</keyword>
<dbReference type="STRING" id="105351.A0A401L110"/>
<accession>A0A401L110</accession>
<proteinExistence type="predicted"/>
<protein>
    <recommendedName>
        <fullName evidence="3">Methyltransferase domain-containing protein</fullName>
    </recommendedName>
</protein>
<dbReference type="Pfam" id="PF13489">
    <property type="entry name" value="Methyltransf_23"/>
    <property type="match status" value="1"/>
</dbReference>
<dbReference type="Gene3D" id="3.40.50.150">
    <property type="entry name" value="Vaccinia Virus protein VP39"/>
    <property type="match status" value="1"/>
</dbReference>
<evidence type="ECO:0000313" key="2">
    <source>
        <dbReference type="Proteomes" id="UP000286921"/>
    </source>
</evidence>
<dbReference type="AlphaFoldDB" id="A0A401L110"/>
<evidence type="ECO:0000313" key="1">
    <source>
        <dbReference type="EMBL" id="GCB25007.1"/>
    </source>
</evidence>
<comment type="caution">
    <text evidence="1">The sequence shown here is derived from an EMBL/GenBank/DDBJ whole genome shotgun (WGS) entry which is preliminary data.</text>
</comment>